<organism evidence="8 9">
    <name type="scientific">Hyphomicrobium sulfonivorans</name>
    <dbReference type="NCBI Taxonomy" id="121290"/>
    <lineage>
        <taxon>Bacteria</taxon>
        <taxon>Pseudomonadati</taxon>
        <taxon>Pseudomonadota</taxon>
        <taxon>Alphaproteobacteria</taxon>
        <taxon>Hyphomicrobiales</taxon>
        <taxon>Hyphomicrobiaceae</taxon>
        <taxon>Hyphomicrobium</taxon>
    </lineage>
</organism>
<comment type="function">
    <text evidence="6">Catalyzes the reduction of dTDP-6-deoxy-L-lyxo-4-hexulose to yield dTDP-L-rhamnose.</text>
</comment>
<dbReference type="Gene3D" id="3.90.25.10">
    <property type="entry name" value="UDP-galactose 4-epimerase, domain 1"/>
    <property type="match status" value="1"/>
</dbReference>
<evidence type="ECO:0000256" key="3">
    <source>
        <dbReference type="ARBA" id="ARBA00012929"/>
    </source>
</evidence>
<dbReference type="PANTHER" id="PTHR10491">
    <property type="entry name" value="DTDP-4-DEHYDRORHAMNOSE REDUCTASE"/>
    <property type="match status" value="1"/>
</dbReference>
<dbReference type="GO" id="GO:0019305">
    <property type="term" value="P:dTDP-rhamnose biosynthetic process"/>
    <property type="evidence" value="ECO:0007669"/>
    <property type="project" value="UniProtKB-UniPathway"/>
</dbReference>
<dbReference type="Proteomes" id="UP000059074">
    <property type="component" value="Unassembled WGS sequence"/>
</dbReference>
<evidence type="ECO:0000256" key="5">
    <source>
        <dbReference type="ARBA" id="ARBA00048200"/>
    </source>
</evidence>
<keyword evidence="9" id="KW-1185">Reference proteome</keyword>
<accession>A0A125NTR3</accession>
<dbReference type="Pfam" id="PF04321">
    <property type="entry name" value="RmlD_sub_bind"/>
    <property type="match status" value="1"/>
</dbReference>
<comment type="pathway">
    <text evidence="1 6">Carbohydrate biosynthesis; dTDP-L-rhamnose biosynthesis.</text>
</comment>
<dbReference type="AlphaFoldDB" id="A0A125NTR3"/>
<dbReference type="SUPFAM" id="SSF51735">
    <property type="entry name" value="NAD(P)-binding Rossmann-fold domains"/>
    <property type="match status" value="1"/>
</dbReference>
<keyword evidence="6" id="KW-0521">NADP</keyword>
<comment type="similarity">
    <text evidence="2 6">Belongs to the dTDP-4-dehydrorhamnose reductase family.</text>
</comment>
<name>A0A125NTR3_HYPSL</name>
<evidence type="ECO:0000256" key="2">
    <source>
        <dbReference type="ARBA" id="ARBA00010944"/>
    </source>
</evidence>
<protein>
    <recommendedName>
        <fullName evidence="4 6">dTDP-4-dehydrorhamnose reductase</fullName>
        <ecNumber evidence="3 6">1.1.1.133</ecNumber>
    </recommendedName>
</protein>
<keyword evidence="6 8" id="KW-0560">Oxidoreductase</keyword>
<evidence type="ECO:0000259" key="7">
    <source>
        <dbReference type="Pfam" id="PF04321"/>
    </source>
</evidence>
<dbReference type="STRING" id="121290.APY04_3524"/>
<dbReference type="UniPathway" id="UPA00124"/>
<dbReference type="NCBIfam" id="TIGR01214">
    <property type="entry name" value="rmlD"/>
    <property type="match status" value="1"/>
</dbReference>
<evidence type="ECO:0000256" key="1">
    <source>
        <dbReference type="ARBA" id="ARBA00004781"/>
    </source>
</evidence>
<dbReference type="InterPro" id="IPR005913">
    <property type="entry name" value="dTDP_dehydrorham_reduct"/>
</dbReference>
<dbReference type="OrthoDB" id="9803892at2"/>
<dbReference type="InterPro" id="IPR036291">
    <property type="entry name" value="NAD(P)-bd_dom_sf"/>
</dbReference>
<reference evidence="8 9" key="1">
    <citation type="submission" date="2015-10" db="EMBL/GenBank/DDBJ databases">
        <title>Transcriptomic analysis of a linuron degrading triple-species bacterial consortium.</title>
        <authorList>
            <person name="Albers P."/>
        </authorList>
    </citation>
    <scope>NUCLEOTIDE SEQUENCE [LARGE SCALE GENOMIC DNA]</scope>
    <source>
        <strain evidence="8 9">WDL6</strain>
    </source>
</reference>
<evidence type="ECO:0000313" key="8">
    <source>
        <dbReference type="EMBL" id="KWT64260.1"/>
    </source>
</evidence>
<evidence type="ECO:0000256" key="4">
    <source>
        <dbReference type="ARBA" id="ARBA00017099"/>
    </source>
</evidence>
<evidence type="ECO:0000256" key="6">
    <source>
        <dbReference type="RuleBase" id="RU364082"/>
    </source>
</evidence>
<feature type="domain" description="RmlD-like substrate binding" evidence="7">
    <location>
        <begin position="1"/>
        <end position="297"/>
    </location>
</feature>
<dbReference type="CDD" id="cd05254">
    <property type="entry name" value="dTDP_HR_like_SDR_e"/>
    <property type="match status" value="1"/>
</dbReference>
<comment type="catalytic activity">
    <reaction evidence="5 6">
        <text>dTDP-beta-L-rhamnose + NADP(+) = dTDP-4-dehydro-beta-L-rhamnose + NADPH + H(+)</text>
        <dbReference type="Rhea" id="RHEA:21796"/>
        <dbReference type="ChEBI" id="CHEBI:15378"/>
        <dbReference type="ChEBI" id="CHEBI:57510"/>
        <dbReference type="ChEBI" id="CHEBI:57783"/>
        <dbReference type="ChEBI" id="CHEBI:58349"/>
        <dbReference type="ChEBI" id="CHEBI:62830"/>
        <dbReference type="EC" id="1.1.1.133"/>
    </reaction>
</comment>
<comment type="caution">
    <text evidence="8">The sequence shown here is derived from an EMBL/GenBank/DDBJ whole genome shotgun (WGS) entry which is preliminary data.</text>
</comment>
<dbReference type="GO" id="GO:0008831">
    <property type="term" value="F:dTDP-4-dehydrorhamnose reductase activity"/>
    <property type="evidence" value="ECO:0007669"/>
    <property type="project" value="UniProtKB-EC"/>
</dbReference>
<dbReference type="InterPro" id="IPR029903">
    <property type="entry name" value="RmlD-like-bd"/>
</dbReference>
<proteinExistence type="inferred from homology"/>
<dbReference type="RefSeq" id="WP_068465309.1">
    <property type="nucleotide sequence ID" value="NZ_LMTR01000094.1"/>
</dbReference>
<comment type="cofactor">
    <cofactor evidence="6">
        <name>Mg(2+)</name>
        <dbReference type="ChEBI" id="CHEBI:18420"/>
    </cofactor>
    <text evidence="6">Binds 1 Mg(2+) ion per monomer.</text>
</comment>
<evidence type="ECO:0000313" key="9">
    <source>
        <dbReference type="Proteomes" id="UP000059074"/>
    </source>
</evidence>
<gene>
    <name evidence="8" type="ORF">APY04_3524</name>
</gene>
<dbReference type="EC" id="1.1.1.133" evidence="3 6"/>
<dbReference type="Gene3D" id="3.40.50.720">
    <property type="entry name" value="NAD(P)-binding Rossmann-like Domain"/>
    <property type="match status" value="1"/>
</dbReference>
<sequence length="300" mass="32044">MRLLIAGWQGQVARALVEMAPACPDVSACAVGRAALDICEARSIERALSGISPTVIINSAAYTAVDAAETEVERAYALNRDGARMLAEAAARRGIPIIHMSTDYVFDGNKASPYTEDDATNPVTVFGHSKLEGEEAVRAANPCHIILRTSWVFSPGGRNFVKSMLAQATERERIRVVADQHGSPSYAPHLVTAILELARQVSAPEEAAGANGQAVWGTYHAANSGSTTWHGFAEEIFRRSAALGGPHADVEAIASLEYPTPAQRPANAVLGCSKLETTFGLRLPPWQQAVGECVERILQD</sequence>
<dbReference type="PATRIC" id="fig|121290.4.peg.1889"/>
<dbReference type="EMBL" id="LMTR01000094">
    <property type="protein sequence ID" value="KWT64260.1"/>
    <property type="molecule type" value="Genomic_DNA"/>
</dbReference>
<dbReference type="PANTHER" id="PTHR10491:SF4">
    <property type="entry name" value="METHIONINE ADENOSYLTRANSFERASE 2 SUBUNIT BETA"/>
    <property type="match status" value="1"/>
</dbReference>